<proteinExistence type="predicted"/>
<comment type="caution">
    <text evidence="1">The sequence shown here is derived from an EMBL/GenBank/DDBJ whole genome shotgun (WGS) entry which is preliminary data.</text>
</comment>
<dbReference type="Proteomes" id="UP000790347">
    <property type="component" value="Unassembled WGS sequence"/>
</dbReference>
<name>A0A922I6J0_DERFA</name>
<evidence type="ECO:0000313" key="1">
    <source>
        <dbReference type="EMBL" id="KAH9522320.1"/>
    </source>
</evidence>
<keyword evidence="2" id="KW-1185">Reference proteome</keyword>
<accession>A0A922I6J0</accession>
<reference evidence="1" key="1">
    <citation type="submission" date="2013-05" db="EMBL/GenBank/DDBJ databases">
        <authorList>
            <person name="Yim A.K.Y."/>
            <person name="Chan T.F."/>
            <person name="Ji K.M."/>
            <person name="Liu X.Y."/>
            <person name="Zhou J.W."/>
            <person name="Li R.Q."/>
            <person name="Yang K.Y."/>
            <person name="Li J."/>
            <person name="Li M."/>
            <person name="Law P.T.W."/>
            <person name="Wu Y.L."/>
            <person name="Cai Z.L."/>
            <person name="Qin H."/>
            <person name="Bao Y."/>
            <person name="Leung R.K.K."/>
            <person name="Ng P.K.S."/>
            <person name="Zou J."/>
            <person name="Zhong X.J."/>
            <person name="Ran P.X."/>
            <person name="Zhong N.S."/>
            <person name="Liu Z.G."/>
            <person name="Tsui S.K.W."/>
        </authorList>
    </citation>
    <scope>NUCLEOTIDE SEQUENCE</scope>
    <source>
        <strain evidence="1">Derf</strain>
        <tissue evidence="1">Whole organism</tissue>
    </source>
</reference>
<organism evidence="1 2">
    <name type="scientific">Dermatophagoides farinae</name>
    <name type="common">American house dust mite</name>
    <dbReference type="NCBI Taxonomy" id="6954"/>
    <lineage>
        <taxon>Eukaryota</taxon>
        <taxon>Metazoa</taxon>
        <taxon>Ecdysozoa</taxon>
        <taxon>Arthropoda</taxon>
        <taxon>Chelicerata</taxon>
        <taxon>Arachnida</taxon>
        <taxon>Acari</taxon>
        <taxon>Acariformes</taxon>
        <taxon>Sarcoptiformes</taxon>
        <taxon>Astigmata</taxon>
        <taxon>Psoroptidia</taxon>
        <taxon>Analgoidea</taxon>
        <taxon>Pyroglyphidae</taxon>
        <taxon>Dermatophagoidinae</taxon>
        <taxon>Dermatophagoides</taxon>
    </lineage>
</organism>
<gene>
    <name evidence="1" type="ORF">DERF_005904</name>
</gene>
<dbReference type="EMBL" id="ASGP02000002">
    <property type="protein sequence ID" value="KAH9522320.1"/>
    <property type="molecule type" value="Genomic_DNA"/>
</dbReference>
<evidence type="ECO:0000313" key="2">
    <source>
        <dbReference type="Proteomes" id="UP000790347"/>
    </source>
</evidence>
<reference evidence="1" key="2">
    <citation type="journal article" date="2022" name="Res Sq">
        <title>Comparative Genomics Reveals Insights into the Divergent Evolution of Astigmatic Mites and Household Pest Adaptations.</title>
        <authorList>
            <person name="Xiong Q."/>
            <person name="Wan A.T.-Y."/>
            <person name="Liu X.-Y."/>
            <person name="Fung C.S.-H."/>
            <person name="Xiao X."/>
            <person name="Malainual N."/>
            <person name="Hou J."/>
            <person name="Wang L."/>
            <person name="Wang M."/>
            <person name="Yang K."/>
            <person name="Cui Y."/>
            <person name="Leung E."/>
            <person name="Nong W."/>
            <person name="Shin S.-K."/>
            <person name="Au S."/>
            <person name="Jeong K.Y."/>
            <person name="Chew F.T."/>
            <person name="Hui J."/>
            <person name="Leung T.F."/>
            <person name="Tungtrongchitr A."/>
            <person name="Zhong N."/>
            <person name="Liu Z."/>
            <person name="Tsui S."/>
        </authorList>
    </citation>
    <scope>NUCLEOTIDE SEQUENCE</scope>
    <source>
        <strain evidence="1">Derf</strain>
        <tissue evidence="1">Whole organism</tissue>
    </source>
</reference>
<dbReference type="AlphaFoldDB" id="A0A922I6J0"/>
<sequence>MIFKLKYHCHHFELEKLKSQQIKKNHKMKMIITTTINNNLSRLSVYVSLLNSICTKISEFEFETPAVQKPPPLSVI</sequence>
<protein>
    <submittedName>
        <fullName evidence="1">Uncharacterized protein</fullName>
    </submittedName>
</protein>